<accession>A0ABW0NFS1</accession>
<comment type="caution">
    <text evidence="2">The sequence shown here is derived from an EMBL/GenBank/DDBJ whole genome shotgun (WGS) entry which is preliminary data.</text>
</comment>
<reference evidence="3" key="1">
    <citation type="journal article" date="2019" name="Int. J. Syst. Evol. Microbiol.">
        <title>The Global Catalogue of Microorganisms (GCM) 10K type strain sequencing project: providing services to taxonomists for standard genome sequencing and annotation.</title>
        <authorList>
            <consortium name="The Broad Institute Genomics Platform"/>
            <consortium name="The Broad Institute Genome Sequencing Center for Infectious Disease"/>
            <person name="Wu L."/>
            <person name="Ma J."/>
        </authorList>
    </citation>
    <scope>NUCLEOTIDE SEQUENCE [LARGE SCALE GENOMIC DNA]</scope>
    <source>
        <strain evidence="3">CCUG 57401</strain>
    </source>
</reference>
<proteinExistence type="predicted"/>
<name>A0ABW0NFS1_9BURK</name>
<sequence length="100" mass="11554">MDPKEHPSDAVRRAVRRSLVLDQWEREMDDDRRQGMPRREDDAERTLTDADVNAIVERFQEAVTKRFYTDIGRGVIASCKRALIIVLIGFAAYGSWKGMK</sequence>
<evidence type="ECO:0000313" key="3">
    <source>
        <dbReference type="Proteomes" id="UP001596037"/>
    </source>
</evidence>
<keyword evidence="1" id="KW-0812">Transmembrane</keyword>
<gene>
    <name evidence="2" type="ORF">ACFPOE_11325</name>
</gene>
<keyword evidence="1" id="KW-1133">Transmembrane helix</keyword>
<keyword evidence="3" id="KW-1185">Reference proteome</keyword>
<dbReference type="RefSeq" id="WP_376850188.1">
    <property type="nucleotide sequence ID" value="NZ_JBHSMF010000006.1"/>
</dbReference>
<keyword evidence="1" id="KW-0472">Membrane</keyword>
<dbReference type="EMBL" id="JBHSMF010000006">
    <property type="protein sequence ID" value="MFC5498127.1"/>
    <property type="molecule type" value="Genomic_DNA"/>
</dbReference>
<feature type="transmembrane region" description="Helical" evidence="1">
    <location>
        <begin position="75"/>
        <end position="96"/>
    </location>
</feature>
<dbReference type="Proteomes" id="UP001596037">
    <property type="component" value="Unassembled WGS sequence"/>
</dbReference>
<evidence type="ECO:0000256" key="1">
    <source>
        <dbReference type="SAM" id="Phobius"/>
    </source>
</evidence>
<evidence type="ECO:0000313" key="2">
    <source>
        <dbReference type="EMBL" id="MFC5498127.1"/>
    </source>
</evidence>
<organism evidence="2 3">
    <name type="scientific">Caenimonas terrae</name>
    <dbReference type="NCBI Taxonomy" id="696074"/>
    <lineage>
        <taxon>Bacteria</taxon>
        <taxon>Pseudomonadati</taxon>
        <taxon>Pseudomonadota</taxon>
        <taxon>Betaproteobacteria</taxon>
        <taxon>Burkholderiales</taxon>
        <taxon>Comamonadaceae</taxon>
        <taxon>Caenimonas</taxon>
    </lineage>
</organism>
<protein>
    <submittedName>
        <fullName evidence="2">Uncharacterized protein</fullName>
    </submittedName>
</protein>